<dbReference type="AlphaFoldDB" id="A0A9X2S2J3"/>
<feature type="transmembrane region" description="Helical" evidence="1">
    <location>
        <begin position="203"/>
        <end position="218"/>
    </location>
</feature>
<accession>A0A9X2S2J3</accession>
<keyword evidence="1" id="KW-1133">Transmembrane helix</keyword>
<organism evidence="2 3">
    <name type="scientific">Terrisporobacter muris</name>
    <dbReference type="NCBI Taxonomy" id="2963284"/>
    <lineage>
        <taxon>Bacteria</taxon>
        <taxon>Bacillati</taxon>
        <taxon>Bacillota</taxon>
        <taxon>Clostridia</taxon>
        <taxon>Peptostreptococcales</taxon>
        <taxon>Peptostreptococcaceae</taxon>
        <taxon>Terrisporobacter</taxon>
    </lineage>
</organism>
<keyword evidence="1" id="KW-0812">Transmembrane</keyword>
<gene>
    <name evidence="2" type="ORF">NSA58_15175</name>
</gene>
<proteinExistence type="predicted"/>
<keyword evidence="3" id="KW-1185">Reference proteome</keyword>
<keyword evidence="1" id="KW-0472">Membrane</keyword>
<dbReference type="EMBL" id="JANKBY010000250">
    <property type="protein sequence ID" value="MCR1824128.1"/>
    <property type="molecule type" value="Genomic_DNA"/>
</dbReference>
<feature type="transmembrane region" description="Helical" evidence="1">
    <location>
        <begin position="180"/>
        <end position="197"/>
    </location>
</feature>
<dbReference type="RefSeq" id="WP_257560647.1">
    <property type="nucleotide sequence ID" value="NZ_JANKBY010000250.1"/>
</dbReference>
<feature type="transmembrane region" description="Helical" evidence="1">
    <location>
        <begin position="53"/>
        <end position="72"/>
    </location>
</feature>
<evidence type="ECO:0000313" key="3">
    <source>
        <dbReference type="Proteomes" id="UP001140817"/>
    </source>
</evidence>
<sequence>MNNISVDQNKEENLLLLFSQKTLYNKAKTTKYFTLLLAIINFLLGIVSKTTDLYKDQFLIFIFIIALSSKYLKNLSCKFNDLASSTQELIDRKLYGFKIESRFLENHTASELISVAKDLKEKYPQKYLVEISNSGTDKPNGVKDWYTKIYSNLTVDESILKCQKQNIYWDKYLIKCYKNILNTLCIFIGIIFLILYWNQGVNSFVLGIISSFSIFDLLKNELSMTKKFTTHNIEIDSMISASVNLESINTDFLENLQSKIFSRRKSYLNVPSLIHKLKSIKLHSNYDRDN</sequence>
<dbReference type="Pfam" id="PF18159">
    <property type="entry name" value="S_4TM"/>
    <property type="match status" value="1"/>
</dbReference>
<reference evidence="2" key="1">
    <citation type="submission" date="2022-07" db="EMBL/GenBank/DDBJ databases">
        <title>Enhanced cultured diversity of the mouse gut microbiota enables custom-made synthetic communities.</title>
        <authorList>
            <person name="Afrizal A."/>
        </authorList>
    </citation>
    <scope>NUCLEOTIDE SEQUENCE</scope>
    <source>
        <strain evidence="2">DSM 29186</strain>
    </source>
</reference>
<dbReference type="Proteomes" id="UP001140817">
    <property type="component" value="Unassembled WGS sequence"/>
</dbReference>
<feature type="transmembrane region" description="Helical" evidence="1">
    <location>
        <begin position="29"/>
        <end position="47"/>
    </location>
</feature>
<evidence type="ECO:0000256" key="1">
    <source>
        <dbReference type="SAM" id="Phobius"/>
    </source>
</evidence>
<protein>
    <submittedName>
        <fullName evidence="2">S-4TM family putative pore-forming effector</fullName>
    </submittedName>
</protein>
<name>A0A9X2S2J3_9FIRM</name>
<comment type="caution">
    <text evidence="2">The sequence shown here is derived from an EMBL/GenBank/DDBJ whole genome shotgun (WGS) entry which is preliminary data.</text>
</comment>
<dbReference type="InterPro" id="IPR049920">
    <property type="entry name" value="IK1_05631-like"/>
</dbReference>
<evidence type="ECO:0000313" key="2">
    <source>
        <dbReference type="EMBL" id="MCR1824128.1"/>
    </source>
</evidence>